<dbReference type="EMBL" id="QWIR01000082">
    <property type="protein sequence ID" value="RMY88207.1"/>
    <property type="molecule type" value="Genomic_DNA"/>
</dbReference>
<protein>
    <recommendedName>
        <fullName evidence="5">Apple domain-containing protein</fullName>
    </recommendedName>
</protein>
<sequence length="370" mass="39251">MMLRKTIVAAGLASAVAAETSCPLTTTTTETSTTPSAVYVWKTVDGRTPLPTDTYTTTVYTATDTTTTTVADTSYVTNCAFTSTKNVEYTPTAYTGDFTPSALRTSTSCAPSRFLTIEWPGTTTTTATVTHYSTNTYLTETAATPSQSTEWITSGLTTLTRNLSCTATVTSTTATASSTTQALKCAPTNLIGTDGKPGRRYRGAPNDGIASYGSGSTYPPGFDDRSGAHKDASACCQACQDDANCAASIFTGTDSTYPAPSLPWCQFFDQNNGLSTYSSDEDDEGCGLGFTIFPGEMKMAQAGEKHNHHAEEQQNKTGQEKPDPAPETRMRSNLILIVIDMVSHDAEETKVASERDEREDPGDGCDEGTG</sequence>
<accession>A0A3M7FHQ8</accession>
<feature type="compositionally biased region" description="Basic and acidic residues" evidence="1">
    <location>
        <begin position="303"/>
        <end position="330"/>
    </location>
</feature>
<organism evidence="3 4">
    <name type="scientific">Hortaea werneckii</name>
    <name type="common">Black yeast</name>
    <name type="synonym">Cladosporium werneckii</name>
    <dbReference type="NCBI Taxonomy" id="91943"/>
    <lineage>
        <taxon>Eukaryota</taxon>
        <taxon>Fungi</taxon>
        <taxon>Dikarya</taxon>
        <taxon>Ascomycota</taxon>
        <taxon>Pezizomycotina</taxon>
        <taxon>Dothideomycetes</taxon>
        <taxon>Dothideomycetidae</taxon>
        <taxon>Mycosphaerellales</taxon>
        <taxon>Teratosphaeriaceae</taxon>
        <taxon>Hortaea</taxon>
    </lineage>
</organism>
<dbReference type="AlphaFoldDB" id="A0A3M7FHQ8"/>
<name>A0A3M7FHQ8_HORWE</name>
<evidence type="ECO:0000256" key="2">
    <source>
        <dbReference type="SAM" id="SignalP"/>
    </source>
</evidence>
<feature type="chain" id="PRO_5018139193" description="Apple domain-containing protein" evidence="2">
    <location>
        <begin position="19"/>
        <end position="370"/>
    </location>
</feature>
<feature type="region of interest" description="Disordered" evidence="1">
    <location>
        <begin position="345"/>
        <end position="370"/>
    </location>
</feature>
<feature type="compositionally biased region" description="Acidic residues" evidence="1">
    <location>
        <begin position="359"/>
        <end position="370"/>
    </location>
</feature>
<evidence type="ECO:0000256" key="1">
    <source>
        <dbReference type="SAM" id="MobiDB-lite"/>
    </source>
</evidence>
<comment type="caution">
    <text evidence="3">The sequence shown here is derived from an EMBL/GenBank/DDBJ whole genome shotgun (WGS) entry which is preliminary data.</text>
</comment>
<proteinExistence type="predicted"/>
<evidence type="ECO:0000313" key="3">
    <source>
        <dbReference type="EMBL" id="RMY88207.1"/>
    </source>
</evidence>
<dbReference type="Proteomes" id="UP000268823">
    <property type="component" value="Unassembled WGS sequence"/>
</dbReference>
<evidence type="ECO:0000313" key="4">
    <source>
        <dbReference type="Proteomes" id="UP000268823"/>
    </source>
</evidence>
<dbReference type="VEuPathDB" id="FungiDB:BTJ68_08018"/>
<evidence type="ECO:0008006" key="5">
    <source>
        <dbReference type="Google" id="ProtNLM"/>
    </source>
</evidence>
<reference evidence="3 4" key="1">
    <citation type="journal article" date="2018" name="BMC Genomics">
        <title>Genomic evidence for intraspecific hybridization in a clonal and extremely halotolerant yeast.</title>
        <authorList>
            <person name="Gostincar C."/>
            <person name="Stajich J.E."/>
            <person name="Zupancic J."/>
            <person name="Zalar P."/>
            <person name="Gunde-Cimerman N."/>
        </authorList>
    </citation>
    <scope>NUCLEOTIDE SEQUENCE [LARGE SCALE GENOMIC DNA]</scope>
    <source>
        <strain evidence="3 4">EXF-2788</strain>
    </source>
</reference>
<feature type="signal peptide" evidence="2">
    <location>
        <begin position="1"/>
        <end position="18"/>
    </location>
</feature>
<keyword evidence="2" id="KW-0732">Signal</keyword>
<dbReference type="OrthoDB" id="3925017at2759"/>
<feature type="compositionally biased region" description="Basic and acidic residues" evidence="1">
    <location>
        <begin position="345"/>
        <end position="358"/>
    </location>
</feature>
<feature type="region of interest" description="Disordered" evidence="1">
    <location>
        <begin position="301"/>
        <end position="332"/>
    </location>
</feature>
<gene>
    <name evidence="3" type="ORF">D0861_04927</name>
</gene>